<gene>
    <name evidence="2" type="ORF">QVD17_19640</name>
</gene>
<dbReference type="AlphaFoldDB" id="A0AAD8KMN5"/>
<organism evidence="2 3">
    <name type="scientific">Tagetes erecta</name>
    <name type="common">African marigold</name>
    <dbReference type="NCBI Taxonomy" id="13708"/>
    <lineage>
        <taxon>Eukaryota</taxon>
        <taxon>Viridiplantae</taxon>
        <taxon>Streptophyta</taxon>
        <taxon>Embryophyta</taxon>
        <taxon>Tracheophyta</taxon>
        <taxon>Spermatophyta</taxon>
        <taxon>Magnoliopsida</taxon>
        <taxon>eudicotyledons</taxon>
        <taxon>Gunneridae</taxon>
        <taxon>Pentapetalae</taxon>
        <taxon>asterids</taxon>
        <taxon>campanulids</taxon>
        <taxon>Asterales</taxon>
        <taxon>Asteraceae</taxon>
        <taxon>Asteroideae</taxon>
        <taxon>Heliantheae alliance</taxon>
        <taxon>Tageteae</taxon>
        <taxon>Tagetes</taxon>
    </lineage>
</organism>
<evidence type="ECO:0000313" key="3">
    <source>
        <dbReference type="Proteomes" id="UP001229421"/>
    </source>
</evidence>
<evidence type="ECO:0000256" key="1">
    <source>
        <dbReference type="SAM" id="MobiDB-lite"/>
    </source>
</evidence>
<sequence length="275" mass="31085">MKKEENENNGSNDDDYDEDYNEESDDESELSVSESKNDGSDGDDDNDGNDADENDEGEANNYQIEARNENNEDDQAENQNNDAIFEYLEVVSEPNENAEAEIDQNAAEAVVQLQHVEIEDIDVNGITQQVMMDVARSVAQKDDDSKTEEIHITSPVILTTNPSIDTKVIKESSLEITKVIYVVDLDDEEEVDTEVTQAKITQVVKRSRRLDQSVNDSDKLDQARMEKADQSVDDFNKLEPSKKVKFDVEPSSQAIIEVDETIDALNFKEEWYDNV</sequence>
<proteinExistence type="predicted"/>
<feature type="compositionally biased region" description="Acidic residues" evidence="1">
    <location>
        <begin position="12"/>
        <end position="29"/>
    </location>
</feature>
<evidence type="ECO:0000313" key="2">
    <source>
        <dbReference type="EMBL" id="KAK1424313.1"/>
    </source>
</evidence>
<name>A0AAD8KMN5_TARER</name>
<feature type="compositionally biased region" description="Basic and acidic residues" evidence="1">
    <location>
        <begin position="216"/>
        <end position="234"/>
    </location>
</feature>
<protein>
    <submittedName>
        <fullName evidence="2">Uncharacterized protein</fullName>
    </submittedName>
</protein>
<feature type="region of interest" description="Disordered" evidence="1">
    <location>
        <begin position="215"/>
        <end position="234"/>
    </location>
</feature>
<feature type="region of interest" description="Disordered" evidence="1">
    <location>
        <begin position="1"/>
        <end position="79"/>
    </location>
</feature>
<dbReference type="Proteomes" id="UP001229421">
    <property type="component" value="Unassembled WGS sequence"/>
</dbReference>
<reference evidence="2" key="1">
    <citation type="journal article" date="2023" name="bioRxiv">
        <title>Improved chromosome-level genome assembly for marigold (Tagetes erecta).</title>
        <authorList>
            <person name="Jiang F."/>
            <person name="Yuan L."/>
            <person name="Wang S."/>
            <person name="Wang H."/>
            <person name="Xu D."/>
            <person name="Wang A."/>
            <person name="Fan W."/>
        </authorList>
    </citation>
    <scope>NUCLEOTIDE SEQUENCE</scope>
    <source>
        <strain evidence="2">WSJ</strain>
        <tissue evidence="2">Leaf</tissue>
    </source>
</reference>
<keyword evidence="3" id="KW-1185">Reference proteome</keyword>
<feature type="compositionally biased region" description="Acidic residues" evidence="1">
    <location>
        <begin position="40"/>
        <end position="58"/>
    </location>
</feature>
<dbReference type="EMBL" id="JAUHHV010000005">
    <property type="protein sequence ID" value="KAK1424313.1"/>
    <property type="molecule type" value="Genomic_DNA"/>
</dbReference>
<comment type="caution">
    <text evidence="2">The sequence shown here is derived from an EMBL/GenBank/DDBJ whole genome shotgun (WGS) entry which is preliminary data.</text>
</comment>
<accession>A0AAD8KMN5</accession>